<feature type="region of interest" description="Disordered" evidence="1">
    <location>
        <begin position="1"/>
        <end position="187"/>
    </location>
</feature>
<name>A0ABW6WGI8_9ACTN</name>
<feature type="compositionally biased region" description="Pro residues" evidence="1">
    <location>
        <begin position="112"/>
        <end position="122"/>
    </location>
</feature>
<dbReference type="PANTHER" id="PTHR43384">
    <property type="entry name" value="SEPTUM SITE-DETERMINING PROTEIN MIND HOMOLOG, CHLOROPLASTIC-RELATED"/>
    <property type="match status" value="1"/>
</dbReference>
<dbReference type="Proteomes" id="UP001602245">
    <property type="component" value="Unassembled WGS sequence"/>
</dbReference>
<feature type="compositionally biased region" description="Pro residues" evidence="1">
    <location>
        <begin position="162"/>
        <end position="172"/>
    </location>
</feature>
<accession>A0ABW6WGI8</accession>
<feature type="compositionally biased region" description="Pro residues" evidence="1">
    <location>
        <begin position="138"/>
        <end position="147"/>
    </location>
</feature>
<keyword evidence="3" id="KW-1185">Reference proteome</keyword>
<dbReference type="RefSeq" id="WP_020513398.1">
    <property type="nucleotide sequence ID" value="NZ_JBIAZU010000004.1"/>
</dbReference>
<evidence type="ECO:0000313" key="3">
    <source>
        <dbReference type="Proteomes" id="UP001602245"/>
    </source>
</evidence>
<dbReference type="InterPro" id="IPR050625">
    <property type="entry name" value="ParA/MinD_ATPase"/>
</dbReference>
<reference evidence="2 3" key="1">
    <citation type="submission" date="2024-10" db="EMBL/GenBank/DDBJ databases">
        <title>The Natural Products Discovery Center: Release of the First 8490 Sequenced Strains for Exploring Actinobacteria Biosynthetic Diversity.</title>
        <authorList>
            <person name="Kalkreuter E."/>
            <person name="Kautsar S.A."/>
            <person name="Yang D."/>
            <person name="Bader C.D."/>
            <person name="Teijaro C.N."/>
            <person name="Fluegel L."/>
            <person name="Davis C.M."/>
            <person name="Simpson J.R."/>
            <person name="Lauterbach L."/>
            <person name="Steele A.D."/>
            <person name="Gui C."/>
            <person name="Meng S."/>
            <person name="Li G."/>
            <person name="Viehrig K."/>
            <person name="Ye F."/>
            <person name="Su P."/>
            <person name="Kiefer A.F."/>
            <person name="Nichols A."/>
            <person name="Cepeda A.J."/>
            <person name="Yan W."/>
            <person name="Fan B."/>
            <person name="Jiang Y."/>
            <person name="Adhikari A."/>
            <person name="Zheng C.-J."/>
            <person name="Schuster L."/>
            <person name="Cowan T.M."/>
            <person name="Smanski M.J."/>
            <person name="Chevrette M.G."/>
            <person name="De Carvalho L.P.S."/>
            <person name="Shen B."/>
        </authorList>
    </citation>
    <scope>NUCLEOTIDE SEQUENCE [LARGE SCALE GENOMIC DNA]</scope>
    <source>
        <strain evidence="2 3">NPDC000087</strain>
    </source>
</reference>
<comment type="caution">
    <text evidence="2">The sequence shown here is derived from an EMBL/GenBank/DDBJ whole genome shotgun (WGS) entry which is preliminary data.</text>
</comment>
<protein>
    <submittedName>
        <fullName evidence="2">MinD/ParA family protein</fullName>
    </submittedName>
</protein>
<evidence type="ECO:0000313" key="2">
    <source>
        <dbReference type="EMBL" id="MFF5292404.1"/>
    </source>
</evidence>
<dbReference type="InterPro" id="IPR027417">
    <property type="entry name" value="P-loop_NTPase"/>
</dbReference>
<dbReference type="Gene3D" id="3.40.50.300">
    <property type="entry name" value="P-loop containing nucleotide triphosphate hydrolases"/>
    <property type="match status" value="1"/>
</dbReference>
<dbReference type="SUPFAM" id="SSF52540">
    <property type="entry name" value="P-loop containing nucleoside triphosphate hydrolases"/>
    <property type="match status" value="1"/>
</dbReference>
<dbReference type="PANTHER" id="PTHR43384:SF14">
    <property type="entry name" value="ESX-1 SECRETION-ASSOCIATED PROTEIN ESPI"/>
    <property type="match status" value="1"/>
</dbReference>
<proteinExistence type="predicted"/>
<gene>
    <name evidence="2" type="ORF">ACFY35_23430</name>
</gene>
<feature type="compositionally biased region" description="Pro residues" evidence="1">
    <location>
        <begin position="90"/>
        <end position="100"/>
    </location>
</feature>
<dbReference type="EMBL" id="JBIAZU010000004">
    <property type="protein sequence ID" value="MFF5292404.1"/>
    <property type="molecule type" value="Genomic_DNA"/>
</dbReference>
<sequence length="456" mass="49724">MDGTETGWGRPAEPAPRWRALLDRARHGRAAAEEQQAEPEPAPPQQQFGQPLPTRRPYNPLDSRAPLDPRPGFDQPGFEQQQPGFDQPQRPMPQRPPINPLDPRHQGRAQPAPAPAPAPPVEQPHSYFSPSPARSTPVAPPAPPPQRDYPQIRASAAAPVRSPAPAPAPAPTSPAGARIEWRQTQPDNELERSVAVLRRKLGKPRVLAFANPKGGVHKTTATVLAAATIGSVRGRGVLAWDDNELRGTLGLRAGSARHARTIKHLLADLAQIESLHGDGLLSELDGYLRHASDGSYDVLAGEENPRFAQRLDQGTVRRVMDLLRRTHDVVCVDTGNNVESVNWQTVMRQADQLVITTVPREDAAFTADWMLDVLDDSGMSDLVANAVTLISCPSPGPLPMLNDFAKHFATRTRGVAIVPYDPSLEVGSSIEYQDLQLETRQAWLKAASMMIEPFAE</sequence>
<evidence type="ECO:0000256" key="1">
    <source>
        <dbReference type="SAM" id="MobiDB-lite"/>
    </source>
</evidence>
<organism evidence="2 3">
    <name type="scientific">Paractinoplanes globisporus</name>
    <dbReference type="NCBI Taxonomy" id="113565"/>
    <lineage>
        <taxon>Bacteria</taxon>
        <taxon>Bacillati</taxon>
        <taxon>Actinomycetota</taxon>
        <taxon>Actinomycetes</taxon>
        <taxon>Micromonosporales</taxon>
        <taxon>Micromonosporaceae</taxon>
        <taxon>Paractinoplanes</taxon>
    </lineage>
</organism>